<evidence type="ECO:0000256" key="10">
    <source>
        <dbReference type="ARBA" id="ARBA00023180"/>
    </source>
</evidence>
<feature type="domain" description="Protein kinase" evidence="13">
    <location>
        <begin position="325"/>
        <end position="602"/>
    </location>
</feature>
<sequence length="602" mass="65072">MSLLQLCFTSFLLLLPLPSYSLNDEGLTLLSFKQSLQQKPSTTQLQNWNPSDTNPCSWEGIGCNPLGRVISLTLPYKQLAGSFHLDSTNLTQLRHVNLRSNNLTGTLPPELLQSPALKTLVLSENSISGPIPSEIGNADRLQTLDLSQNSFNGPLPPSILNCKRLKQLVLSSNLFSGSLPDGIGPSLITLQSLNLSSNAFTGRIPGDIGNLSNLQGALDLSHNFFTGAIPSSLGGLPETVYIDLSHNNLSGPIPQSRTLLDAGPTAFLGNPLLCGPPTKALCLSLPEKPKPMRDDVESLASENVEQYAFLKVEAEPGFDLEQLLKASAFLLGNGGAGIMYKVVIENRASLAVRRLEDGGGGQRFREFQGEVEAIGKIRHPNIVRLLACCWCVSEKLLIYEYVPNGNLATAIHGRNGVTNFKPMPWSTRLRILKGLARGLTFIHECSPKRYVHGHLKPTSILLTSDMDPRIADFGLNRLACNPTTAEESSSFEPPLAHTSSSKPSQKWDVYSYGMILLEIVTGKSPAAILNASEMDLGKWVQLSIDVSKPIGDIVDPFLAHDSGKELQMAAVMKIGLACVGGNPDKRPSMRNVGIALEKAGEE</sequence>
<evidence type="ECO:0000256" key="1">
    <source>
        <dbReference type="ARBA" id="ARBA00004479"/>
    </source>
</evidence>
<feature type="region of interest" description="Disordered" evidence="11">
    <location>
        <begin position="484"/>
        <end position="504"/>
    </location>
</feature>
<dbReference type="PANTHER" id="PTHR48007">
    <property type="entry name" value="LEUCINE-RICH REPEAT RECEPTOR-LIKE PROTEIN KINASE PXC1"/>
    <property type="match status" value="1"/>
</dbReference>
<dbReference type="GO" id="GO:0004672">
    <property type="term" value="F:protein kinase activity"/>
    <property type="evidence" value="ECO:0007669"/>
    <property type="project" value="InterPro"/>
</dbReference>
<dbReference type="AlphaFoldDB" id="A0AAV0MZ09"/>
<comment type="caution">
    <text evidence="14">The sequence shown here is derived from an EMBL/GenBank/DDBJ whole genome shotgun (WGS) entry which is preliminary data.</text>
</comment>
<dbReference type="SUPFAM" id="SSF56112">
    <property type="entry name" value="Protein kinase-like (PK-like)"/>
    <property type="match status" value="1"/>
</dbReference>
<keyword evidence="9" id="KW-0472">Membrane</keyword>
<proteinExistence type="inferred from homology"/>
<dbReference type="InterPro" id="IPR032675">
    <property type="entry name" value="LRR_dom_sf"/>
</dbReference>
<reference evidence="14" key="1">
    <citation type="submission" date="2022-08" db="EMBL/GenBank/DDBJ databases">
        <authorList>
            <person name="Gutierrez-Valencia J."/>
        </authorList>
    </citation>
    <scope>NUCLEOTIDE SEQUENCE</scope>
</reference>
<comment type="subcellular location">
    <subcellularLocation>
        <location evidence="1">Membrane</location>
        <topology evidence="1">Single-pass type I membrane protein</topology>
    </subcellularLocation>
</comment>
<dbReference type="Gene3D" id="3.30.200.20">
    <property type="entry name" value="Phosphorylase Kinase, domain 1"/>
    <property type="match status" value="1"/>
</dbReference>
<evidence type="ECO:0000256" key="12">
    <source>
        <dbReference type="SAM" id="SignalP"/>
    </source>
</evidence>
<dbReference type="InterPro" id="IPR013210">
    <property type="entry name" value="LRR_N_plant-typ"/>
</dbReference>
<dbReference type="InterPro" id="IPR000719">
    <property type="entry name" value="Prot_kinase_dom"/>
</dbReference>
<dbReference type="Pfam" id="PF08263">
    <property type="entry name" value="LRRNT_2"/>
    <property type="match status" value="1"/>
</dbReference>
<keyword evidence="5" id="KW-0812">Transmembrane</keyword>
<evidence type="ECO:0000259" key="13">
    <source>
        <dbReference type="PROSITE" id="PS50011"/>
    </source>
</evidence>
<dbReference type="EMBL" id="CAMGYJ010000007">
    <property type="protein sequence ID" value="CAI0451406.1"/>
    <property type="molecule type" value="Genomic_DNA"/>
</dbReference>
<dbReference type="InterPro" id="IPR046959">
    <property type="entry name" value="PRK1-6/SRF4-like"/>
</dbReference>
<keyword evidence="8" id="KW-1133">Transmembrane helix</keyword>
<evidence type="ECO:0000256" key="3">
    <source>
        <dbReference type="ARBA" id="ARBA00022553"/>
    </source>
</evidence>
<keyword evidence="10" id="KW-0325">Glycoprotein</keyword>
<protein>
    <recommendedName>
        <fullName evidence="13">Protein kinase domain-containing protein</fullName>
    </recommendedName>
</protein>
<dbReference type="InterPro" id="IPR001245">
    <property type="entry name" value="Ser-Thr/Tyr_kinase_cat_dom"/>
</dbReference>
<comment type="similarity">
    <text evidence="2">Belongs to the RLP family.</text>
</comment>
<evidence type="ECO:0000256" key="8">
    <source>
        <dbReference type="ARBA" id="ARBA00022989"/>
    </source>
</evidence>
<evidence type="ECO:0000256" key="4">
    <source>
        <dbReference type="ARBA" id="ARBA00022614"/>
    </source>
</evidence>
<organism evidence="14 15">
    <name type="scientific">Linum tenue</name>
    <dbReference type="NCBI Taxonomy" id="586396"/>
    <lineage>
        <taxon>Eukaryota</taxon>
        <taxon>Viridiplantae</taxon>
        <taxon>Streptophyta</taxon>
        <taxon>Embryophyta</taxon>
        <taxon>Tracheophyta</taxon>
        <taxon>Spermatophyta</taxon>
        <taxon>Magnoliopsida</taxon>
        <taxon>eudicotyledons</taxon>
        <taxon>Gunneridae</taxon>
        <taxon>Pentapetalae</taxon>
        <taxon>rosids</taxon>
        <taxon>fabids</taxon>
        <taxon>Malpighiales</taxon>
        <taxon>Linaceae</taxon>
        <taxon>Linum</taxon>
    </lineage>
</organism>
<evidence type="ECO:0000256" key="6">
    <source>
        <dbReference type="ARBA" id="ARBA00022729"/>
    </source>
</evidence>
<evidence type="ECO:0000313" key="15">
    <source>
        <dbReference type="Proteomes" id="UP001154282"/>
    </source>
</evidence>
<accession>A0AAV0MZ09</accession>
<dbReference type="GO" id="GO:0005524">
    <property type="term" value="F:ATP binding"/>
    <property type="evidence" value="ECO:0007669"/>
    <property type="project" value="InterPro"/>
</dbReference>
<keyword evidence="6 12" id="KW-0732">Signal</keyword>
<evidence type="ECO:0000313" key="14">
    <source>
        <dbReference type="EMBL" id="CAI0451406.1"/>
    </source>
</evidence>
<keyword evidence="7" id="KW-0677">Repeat</keyword>
<evidence type="ECO:0000256" key="2">
    <source>
        <dbReference type="ARBA" id="ARBA00009592"/>
    </source>
</evidence>
<dbReference type="Gene3D" id="3.80.10.10">
    <property type="entry name" value="Ribonuclease Inhibitor"/>
    <property type="match status" value="2"/>
</dbReference>
<dbReference type="FunFam" id="3.80.10.10:FF:000722">
    <property type="entry name" value="Leucine-rich repeat receptor-like protein kinase"/>
    <property type="match status" value="1"/>
</dbReference>
<dbReference type="InterPro" id="IPR001611">
    <property type="entry name" value="Leu-rich_rpt"/>
</dbReference>
<dbReference type="Proteomes" id="UP001154282">
    <property type="component" value="Unassembled WGS sequence"/>
</dbReference>
<dbReference type="SUPFAM" id="SSF52058">
    <property type="entry name" value="L domain-like"/>
    <property type="match status" value="1"/>
</dbReference>
<dbReference type="Pfam" id="PF07714">
    <property type="entry name" value="PK_Tyr_Ser-Thr"/>
    <property type="match status" value="1"/>
</dbReference>
<dbReference type="FunFam" id="3.80.10.10:FF:000275">
    <property type="entry name" value="Leucine-rich repeat receptor-like protein kinase"/>
    <property type="match status" value="1"/>
</dbReference>
<keyword evidence="4" id="KW-0433">Leucine-rich repeat</keyword>
<evidence type="ECO:0000256" key="5">
    <source>
        <dbReference type="ARBA" id="ARBA00022692"/>
    </source>
</evidence>
<dbReference type="PROSITE" id="PS50011">
    <property type="entry name" value="PROTEIN_KINASE_DOM"/>
    <property type="match status" value="1"/>
</dbReference>
<dbReference type="PANTHER" id="PTHR48007:SF83">
    <property type="entry name" value="PROTEIN KINASE DOMAIN-CONTAINING PROTEIN"/>
    <property type="match status" value="1"/>
</dbReference>
<keyword evidence="3" id="KW-0597">Phosphoprotein</keyword>
<evidence type="ECO:0000256" key="7">
    <source>
        <dbReference type="ARBA" id="ARBA00022737"/>
    </source>
</evidence>
<feature type="chain" id="PRO_5043931138" description="Protein kinase domain-containing protein" evidence="12">
    <location>
        <begin position="22"/>
        <end position="602"/>
    </location>
</feature>
<feature type="signal peptide" evidence="12">
    <location>
        <begin position="1"/>
        <end position="21"/>
    </location>
</feature>
<dbReference type="InterPro" id="IPR011009">
    <property type="entry name" value="Kinase-like_dom_sf"/>
</dbReference>
<gene>
    <name evidence="14" type="ORF">LITE_LOCUS30855</name>
</gene>
<evidence type="ECO:0000256" key="9">
    <source>
        <dbReference type="ARBA" id="ARBA00023136"/>
    </source>
</evidence>
<name>A0AAV0MZ09_9ROSI</name>
<dbReference type="GO" id="GO:0016020">
    <property type="term" value="C:membrane"/>
    <property type="evidence" value="ECO:0007669"/>
    <property type="project" value="UniProtKB-SubCell"/>
</dbReference>
<dbReference type="Pfam" id="PF00560">
    <property type="entry name" value="LRR_1"/>
    <property type="match status" value="1"/>
</dbReference>
<keyword evidence="15" id="KW-1185">Reference proteome</keyword>
<evidence type="ECO:0000256" key="11">
    <source>
        <dbReference type="SAM" id="MobiDB-lite"/>
    </source>
</evidence>
<dbReference type="Gene3D" id="1.10.510.10">
    <property type="entry name" value="Transferase(Phosphotransferase) domain 1"/>
    <property type="match status" value="1"/>
</dbReference>
<dbReference type="Pfam" id="PF13855">
    <property type="entry name" value="LRR_8"/>
    <property type="match status" value="2"/>
</dbReference>